<dbReference type="InterPro" id="IPR003807">
    <property type="entry name" value="DUF202"/>
</dbReference>
<protein>
    <submittedName>
        <fullName evidence="7">Putative membrane protein</fullName>
    </submittedName>
</protein>
<evidence type="ECO:0000313" key="7">
    <source>
        <dbReference type="EMBL" id="MBB4118700.1"/>
    </source>
</evidence>
<evidence type="ECO:0000256" key="5">
    <source>
        <dbReference type="SAM" id="Phobius"/>
    </source>
</evidence>
<comment type="subcellular location">
    <subcellularLocation>
        <location evidence="1">Endomembrane system</location>
        <topology evidence="1">Multi-pass membrane protein</topology>
    </subcellularLocation>
</comment>
<feature type="transmembrane region" description="Helical" evidence="5">
    <location>
        <begin position="42"/>
        <end position="60"/>
    </location>
</feature>
<keyword evidence="8" id="KW-1185">Reference proteome</keyword>
<gene>
    <name evidence="7" type="ORF">GGR32_000980</name>
</gene>
<dbReference type="AlphaFoldDB" id="A0A840EP00"/>
<organism evidence="7 8">
    <name type="scientific">Mesonia hippocampi</name>
    <dbReference type="NCBI Taxonomy" id="1628250"/>
    <lineage>
        <taxon>Bacteria</taxon>
        <taxon>Pseudomonadati</taxon>
        <taxon>Bacteroidota</taxon>
        <taxon>Flavobacteriia</taxon>
        <taxon>Flavobacteriales</taxon>
        <taxon>Flavobacteriaceae</taxon>
        <taxon>Mesonia</taxon>
    </lineage>
</organism>
<name>A0A840EP00_9FLAO</name>
<sequence length="113" mass="13004">MPVKKVRKIKIHNPLKPRIKDETNLREYLALERTKLANERTLLSYTKASLYLLVGGIAILQLKEYPNLQGIGYMALVFSVLFIVIGIARYVILEKKLKNLLLPDKSDIEPKKK</sequence>
<dbReference type="Proteomes" id="UP000553034">
    <property type="component" value="Unassembled WGS sequence"/>
</dbReference>
<feature type="transmembrane region" description="Helical" evidence="5">
    <location>
        <begin position="72"/>
        <end position="92"/>
    </location>
</feature>
<reference evidence="7 8" key="1">
    <citation type="submission" date="2020-08" db="EMBL/GenBank/DDBJ databases">
        <title>Genomic Encyclopedia of Type Strains, Phase IV (KMG-IV): sequencing the most valuable type-strain genomes for metagenomic binning, comparative biology and taxonomic classification.</title>
        <authorList>
            <person name="Goeker M."/>
        </authorList>
    </citation>
    <scope>NUCLEOTIDE SEQUENCE [LARGE SCALE GENOMIC DNA]</scope>
    <source>
        <strain evidence="7 8">DSM 29568</strain>
    </source>
</reference>
<accession>A0A840EP00</accession>
<evidence type="ECO:0000256" key="2">
    <source>
        <dbReference type="ARBA" id="ARBA00022692"/>
    </source>
</evidence>
<keyword evidence="3 5" id="KW-1133">Transmembrane helix</keyword>
<evidence type="ECO:0000313" key="8">
    <source>
        <dbReference type="Proteomes" id="UP000553034"/>
    </source>
</evidence>
<dbReference type="EMBL" id="JACIFO010000003">
    <property type="protein sequence ID" value="MBB4118700.1"/>
    <property type="molecule type" value="Genomic_DNA"/>
</dbReference>
<keyword evidence="2 5" id="KW-0812">Transmembrane</keyword>
<evidence type="ECO:0000259" key="6">
    <source>
        <dbReference type="Pfam" id="PF02656"/>
    </source>
</evidence>
<keyword evidence="4 5" id="KW-0472">Membrane</keyword>
<dbReference type="RefSeq" id="WP_183477027.1">
    <property type="nucleotide sequence ID" value="NZ_JACIFO010000003.1"/>
</dbReference>
<proteinExistence type="predicted"/>
<feature type="domain" description="DUF202" evidence="6">
    <location>
        <begin position="33"/>
        <end position="94"/>
    </location>
</feature>
<evidence type="ECO:0000256" key="1">
    <source>
        <dbReference type="ARBA" id="ARBA00004127"/>
    </source>
</evidence>
<evidence type="ECO:0000256" key="4">
    <source>
        <dbReference type="ARBA" id="ARBA00023136"/>
    </source>
</evidence>
<dbReference type="GO" id="GO:0012505">
    <property type="term" value="C:endomembrane system"/>
    <property type="evidence" value="ECO:0007669"/>
    <property type="project" value="UniProtKB-SubCell"/>
</dbReference>
<dbReference type="Pfam" id="PF02656">
    <property type="entry name" value="DUF202"/>
    <property type="match status" value="1"/>
</dbReference>
<evidence type="ECO:0000256" key="3">
    <source>
        <dbReference type="ARBA" id="ARBA00022989"/>
    </source>
</evidence>
<comment type="caution">
    <text evidence="7">The sequence shown here is derived from an EMBL/GenBank/DDBJ whole genome shotgun (WGS) entry which is preliminary data.</text>
</comment>